<proteinExistence type="predicted"/>
<dbReference type="PANTHER" id="PTHR45436">
    <property type="entry name" value="SENSOR HISTIDINE KINASE YKOH"/>
    <property type="match status" value="1"/>
</dbReference>
<keyword evidence="7" id="KW-0812">Transmembrane</keyword>
<feature type="domain" description="Histidine kinase/HSP90-like ATPase" evidence="8">
    <location>
        <begin position="553"/>
        <end position="663"/>
    </location>
</feature>
<accession>A0ABP9RC67</accession>
<dbReference type="Pfam" id="PF08376">
    <property type="entry name" value="NIT"/>
    <property type="match status" value="1"/>
</dbReference>
<organism evidence="9 10">
    <name type="scientific">Pseudonocardia eucalypti</name>
    <dbReference type="NCBI Taxonomy" id="648755"/>
    <lineage>
        <taxon>Bacteria</taxon>
        <taxon>Bacillati</taxon>
        <taxon>Actinomycetota</taxon>
        <taxon>Actinomycetes</taxon>
        <taxon>Pseudonocardiales</taxon>
        <taxon>Pseudonocardiaceae</taxon>
        <taxon>Pseudonocardia</taxon>
    </lineage>
</organism>
<keyword evidence="10" id="KW-1185">Reference proteome</keyword>
<evidence type="ECO:0000256" key="4">
    <source>
        <dbReference type="ARBA" id="ARBA00022679"/>
    </source>
</evidence>
<feature type="region of interest" description="Disordered" evidence="6">
    <location>
        <begin position="696"/>
        <end position="1024"/>
    </location>
</feature>
<name>A0ABP9RC67_9PSEU</name>
<feature type="compositionally biased region" description="Basic and acidic residues" evidence="6">
    <location>
        <begin position="966"/>
        <end position="977"/>
    </location>
</feature>
<keyword evidence="3" id="KW-0597">Phosphoprotein</keyword>
<sequence length="1024" mass="108630">MNRRYADHPVDPGVTPEDAEAPPARSEPPNRPSFPLRLARVIFRPRSIKAKLSRILVASLLLVTLAMGAMVAGQLSGYREAVATTKAVGLSLTLQDIVHQLQRERGLTNGVLNGGGYRDALNAQRPRTDAALSGLNATLSDPDNPPGQVTEVRAALAKLNPLAAVRTEVDADRAQANPTFGFYSEAIGELNYLYLGIDQSSDPGLRQGLQALYSLADGKEAAAAERGLLLGVFIGQDFPYSQYTSFAQLRARKDQALELFQHQAGPEESRALEAVLQSPSAGEATGMEAVAAAATNGRLSRDVNAQAWWEQMSSVVDGLRTVQQQTGADVTTLAERLRDGALRQLVALLFVALVGIGVVMALVIGAARSIIGPLGVLATDADDVAARRLPEAVERLENTTDESVTLPPPTPVVVPAHAGAEIKRVARALLRMESTALSLATEQAMVRRKTTVALANLGRRNQNLVRRQLSLISEFEREELNPGTLANMFELDHLATRMRRNAESLLVLVGEAGPKPWSSPQPIVDVIRAALSEVEDYRRVTLKRIDEVHIAGAAVTDVAHMLAELVENGLSFSPPDVDVEIFGRKIGNQYTIAVVDHGAGMRPDALATANSRLHDEENYLSAPTKFLGHYVVGRLARRLGAEVSLAPGAITGVTARLVLPAELVVEPTVRPGDEPPSPGAERGPVATFTEPEMFGAEPIEDPVGQPIADDPFGLTGARVPQGARFPRRPPPPPARVGGGVPMARSAPELAERPAAASTENGRHAEPDRDEPAQPEFAGADRITDSNADSTLPGTAEPPGDEAREADPMHADPAGAQAPDQSRHSSEPVGSIEETQVFPAFGAPPTDGEPSRPDDEPALGAHASNESPPVEETPSSGGRHEGTPSTGEPDGTSTGAEPAAAGLAPVPTVPAPTGPPPGAQTLGPVHGPSVPPRERVDVRAERARTRNGLVKRQPRTARPLPRVVTRPAEEMPTRERSPSEIGSMLSSYRSGHQRGAHAAPPRDLRNERESQLSPHNSGQGGSSDR</sequence>
<dbReference type="InterPro" id="IPR050428">
    <property type="entry name" value="TCS_sensor_his_kinase"/>
</dbReference>
<keyword evidence="4" id="KW-0808">Transferase</keyword>
<dbReference type="SUPFAM" id="SSF55874">
    <property type="entry name" value="ATPase domain of HSP90 chaperone/DNA topoisomerase II/histidine kinase"/>
    <property type="match status" value="1"/>
</dbReference>
<evidence type="ECO:0000256" key="2">
    <source>
        <dbReference type="ARBA" id="ARBA00012438"/>
    </source>
</evidence>
<dbReference type="Proteomes" id="UP001428817">
    <property type="component" value="Unassembled WGS sequence"/>
</dbReference>
<feature type="compositionally biased region" description="Pro residues" evidence="6">
    <location>
        <begin position="906"/>
        <end position="917"/>
    </location>
</feature>
<comment type="caution">
    <text evidence="9">The sequence shown here is derived from an EMBL/GenBank/DDBJ whole genome shotgun (WGS) entry which is preliminary data.</text>
</comment>
<evidence type="ECO:0000256" key="6">
    <source>
        <dbReference type="SAM" id="MobiDB-lite"/>
    </source>
</evidence>
<evidence type="ECO:0000259" key="8">
    <source>
        <dbReference type="SMART" id="SM00387"/>
    </source>
</evidence>
<comment type="catalytic activity">
    <reaction evidence="1">
        <text>ATP + protein L-histidine = ADP + protein N-phospho-L-histidine.</text>
        <dbReference type="EC" id="2.7.13.3"/>
    </reaction>
</comment>
<keyword evidence="7" id="KW-1133">Transmembrane helix</keyword>
<dbReference type="PANTHER" id="PTHR45436:SF5">
    <property type="entry name" value="SENSOR HISTIDINE KINASE TRCS"/>
    <property type="match status" value="1"/>
</dbReference>
<evidence type="ECO:0000256" key="5">
    <source>
        <dbReference type="ARBA" id="ARBA00022777"/>
    </source>
</evidence>
<feature type="compositionally biased region" description="Polar residues" evidence="6">
    <location>
        <begin position="882"/>
        <end position="894"/>
    </location>
</feature>
<evidence type="ECO:0000256" key="1">
    <source>
        <dbReference type="ARBA" id="ARBA00000085"/>
    </source>
</evidence>
<dbReference type="InterPro" id="IPR013587">
    <property type="entry name" value="Nitrate/nitrite_sensing"/>
</dbReference>
<feature type="compositionally biased region" description="Basic and acidic residues" evidence="6">
    <location>
        <begin position="931"/>
        <end position="943"/>
    </location>
</feature>
<dbReference type="InterPro" id="IPR003594">
    <property type="entry name" value="HATPase_dom"/>
</dbReference>
<dbReference type="Pfam" id="PF02518">
    <property type="entry name" value="HATPase_c"/>
    <property type="match status" value="1"/>
</dbReference>
<dbReference type="InterPro" id="IPR036890">
    <property type="entry name" value="HATPase_C_sf"/>
</dbReference>
<feature type="transmembrane region" description="Helical" evidence="7">
    <location>
        <begin position="55"/>
        <end position="75"/>
    </location>
</feature>
<feature type="compositionally biased region" description="Basic and acidic residues" evidence="6">
    <location>
        <begin position="760"/>
        <end position="771"/>
    </location>
</feature>
<dbReference type="RefSeq" id="WP_185060590.1">
    <property type="nucleotide sequence ID" value="NZ_BAABJP010000057.1"/>
</dbReference>
<protein>
    <recommendedName>
        <fullName evidence="2">histidine kinase</fullName>
        <ecNumber evidence="2">2.7.13.3</ecNumber>
    </recommendedName>
</protein>
<evidence type="ECO:0000256" key="7">
    <source>
        <dbReference type="SAM" id="Phobius"/>
    </source>
</evidence>
<feature type="compositionally biased region" description="Basic and acidic residues" evidence="6">
    <location>
        <begin position="800"/>
        <end position="809"/>
    </location>
</feature>
<evidence type="ECO:0000313" key="9">
    <source>
        <dbReference type="EMBL" id="GAA5173969.1"/>
    </source>
</evidence>
<keyword evidence="7" id="KW-0472">Membrane</keyword>
<feature type="region of interest" description="Disordered" evidence="6">
    <location>
        <begin position="1"/>
        <end position="32"/>
    </location>
</feature>
<dbReference type="Gene3D" id="3.30.565.10">
    <property type="entry name" value="Histidine kinase-like ATPase, C-terminal domain"/>
    <property type="match status" value="1"/>
</dbReference>
<feature type="compositionally biased region" description="Basic and acidic residues" evidence="6">
    <location>
        <begin position="999"/>
        <end position="1009"/>
    </location>
</feature>
<evidence type="ECO:0000256" key="3">
    <source>
        <dbReference type="ARBA" id="ARBA00022553"/>
    </source>
</evidence>
<dbReference type="EC" id="2.7.13.3" evidence="2"/>
<gene>
    <name evidence="9" type="ORF">GCM10023321_76770</name>
</gene>
<reference evidence="10" key="1">
    <citation type="journal article" date="2019" name="Int. J. Syst. Evol. Microbiol.">
        <title>The Global Catalogue of Microorganisms (GCM) 10K type strain sequencing project: providing services to taxonomists for standard genome sequencing and annotation.</title>
        <authorList>
            <consortium name="The Broad Institute Genomics Platform"/>
            <consortium name="The Broad Institute Genome Sequencing Center for Infectious Disease"/>
            <person name="Wu L."/>
            <person name="Ma J."/>
        </authorList>
    </citation>
    <scope>NUCLEOTIDE SEQUENCE [LARGE SCALE GENOMIC DNA]</scope>
    <source>
        <strain evidence="10">JCM 18303</strain>
    </source>
</reference>
<keyword evidence="5" id="KW-0418">Kinase</keyword>
<feature type="compositionally biased region" description="Basic and acidic residues" evidence="6">
    <location>
        <begin position="1"/>
        <end position="10"/>
    </location>
</feature>
<dbReference type="SMART" id="SM00387">
    <property type="entry name" value="HATPase_c"/>
    <property type="match status" value="1"/>
</dbReference>
<dbReference type="EMBL" id="BAABJP010000057">
    <property type="protein sequence ID" value="GAA5173969.1"/>
    <property type="molecule type" value="Genomic_DNA"/>
</dbReference>
<evidence type="ECO:0000313" key="10">
    <source>
        <dbReference type="Proteomes" id="UP001428817"/>
    </source>
</evidence>
<feature type="transmembrane region" description="Helical" evidence="7">
    <location>
        <begin position="345"/>
        <end position="367"/>
    </location>
</feature>